<feature type="transmembrane region" description="Helical" evidence="9">
    <location>
        <begin position="78"/>
        <end position="99"/>
    </location>
</feature>
<keyword evidence="3 9" id="KW-1003">Cell membrane</keyword>
<evidence type="ECO:0000256" key="2">
    <source>
        <dbReference type="ARBA" id="ARBA00022448"/>
    </source>
</evidence>
<name>A0A133NNX1_GARVA</name>
<evidence type="ECO:0000313" key="10">
    <source>
        <dbReference type="EMBL" id="KXA17984.1"/>
    </source>
</evidence>
<evidence type="ECO:0000256" key="7">
    <source>
        <dbReference type="ARBA" id="ARBA00022989"/>
    </source>
</evidence>
<keyword evidence="7 9" id="KW-1133">Transmembrane helix</keyword>
<dbReference type="PRINTS" id="PR00173">
    <property type="entry name" value="EDTRNSPORT"/>
</dbReference>
<dbReference type="HAMAP" id="MF_01582">
    <property type="entry name" value="Ser_Thr_transp_SstT"/>
    <property type="match status" value="1"/>
</dbReference>
<feature type="transmembrane region" description="Helical" evidence="9">
    <location>
        <begin position="13"/>
        <end position="38"/>
    </location>
</feature>
<dbReference type="Proteomes" id="UP000070558">
    <property type="component" value="Unassembled WGS sequence"/>
</dbReference>
<organism evidence="10 11">
    <name type="scientific">Gardnerella vaginalis</name>
    <dbReference type="NCBI Taxonomy" id="2702"/>
    <lineage>
        <taxon>Bacteria</taxon>
        <taxon>Bacillati</taxon>
        <taxon>Actinomycetota</taxon>
        <taxon>Actinomycetes</taxon>
        <taxon>Bifidobacteriales</taxon>
        <taxon>Bifidobacteriaceae</taxon>
        <taxon>Gardnerella</taxon>
    </lineage>
</organism>
<dbReference type="InterPro" id="IPR036458">
    <property type="entry name" value="Na:dicarbo_symporter_sf"/>
</dbReference>
<proteinExistence type="inferred from homology"/>
<evidence type="ECO:0000256" key="1">
    <source>
        <dbReference type="ARBA" id="ARBA00004141"/>
    </source>
</evidence>
<keyword evidence="6 9" id="KW-0029">Amino-acid transport</keyword>
<dbReference type="Pfam" id="PF00375">
    <property type="entry name" value="SDF"/>
    <property type="match status" value="1"/>
</dbReference>
<comment type="subcellular location">
    <subcellularLocation>
        <location evidence="9">Cell membrane</location>
        <topology evidence="9">Multi-pass membrane protein</topology>
    </subcellularLocation>
    <subcellularLocation>
        <location evidence="1">Membrane</location>
        <topology evidence="1">Multi-pass membrane protein</topology>
    </subcellularLocation>
</comment>
<keyword evidence="8 9" id="KW-0472">Membrane</keyword>
<dbReference type="InterPro" id="IPR001991">
    <property type="entry name" value="Na-dicarboxylate_symporter"/>
</dbReference>
<dbReference type="RefSeq" id="WP_060786952.1">
    <property type="nucleotide sequence ID" value="NZ_KQ956819.1"/>
</dbReference>
<comment type="function">
    <text evidence="9">Involved in the import of serine and threonine into the cell, with the concomitant import of sodium (symport system).</text>
</comment>
<dbReference type="NCBIfam" id="NF010151">
    <property type="entry name" value="PRK13628.1"/>
    <property type="match status" value="1"/>
</dbReference>
<feature type="transmembrane region" description="Helical" evidence="9">
    <location>
        <begin position="296"/>
        <end position="316"/>
    </location>
</feature>
<dbReference type="SUPFAM" id="SSF118215">
    <property type="entry name" value="Proton glutamate symport protein"/>
    <property type="match status" value="1"/>
</dbReference>
<protein>
    <recommendedName>
        <fullName evidence="9">Serine/threonine transporter SstT</fullName>
    </recommendedName>
    <alternativeName>
        <fullName evidence="9">Na(+)/serine-threonine symporter</fullName>
    </alternativeName>
</protein>
<sequence length="418" mass="44055">MHKIIQKWNNIDLILRIVIGLFLGAALGIFVPAHVYVLDLMGKLFVSALKSVAPILVFCLVIGALAKAKSVGNMKLVIVLYALSTFTASLIAVCAAMIFPVDFTFAHVEAASSPSPQGIGEVLNSLVLNIVVNPVDALAKGNFIGILFWAIAFGVALRFAEPSTKAFFDNVSSAIGKIVHWIINAAPFGIMGLVYTTVASNGLRIFSEYGSVIALLVCTMAVVALIVNPILVFVLTGKNPYPLVLRTLRDSGVTAFFMRSSAANIPVNMNLCEKLGFNKDNYSVSIPLGSTINMSGAAITISIMALCAAHTLGIYVDIPTAVILSALSAVSAAGASGVAGGSLLLIPLACSSFGISNDIAMQVVAIGLIIGVIQDSCETALNSSTDVLFTAVGEYRMWQRAGLEFKMGKDHEPVQLKK</sequence>
<gene>
    <name evidence="9" type="primary">sstT</name>
    <name evidence="10" type="ORF">HMPREF3216_00767</name>
</gene>
<dbReference type="AlphaFoldDB" id="A0A133NNX1"/>
<dbReference type="InterPro" id="IPR023025">
    <property type="entry name" value="Ser_Thr_transp_SstT"/>
</dbReference>
<feature type="transmembrane region" description="Helical" evidence="9">
    <location>
        <begin position="143"/>
        <end position="160"/>
    </location>
</feature>
<dbReference type="GO" id="GO:0005886">
    <property type="term" value="C:plasma membrane"/>
    <property type="evidence" value="ECO:0007669"/>
    <property type="project" value="UniProtKB-SubCell"/>
</dbReference>
<evidence type="ECO:0000256" key="6">
    <source>
        <dbReference type="ARBA" id="ARBA00022970"/>
    </source>
</evidence>
<evidence type="ECO:0000313" key="11">
    <source>
        <dbReference type="Proteomes" id="UP000070558"/>
    </source>
</evidence>
<feature type="transmembrane region" description="Helical" evidence="9">
    <location>
        <begin position="44"/>
        <end position="66"/>
    </location>
</feature>
<keyword evidence="5 9" id="KW-0769">Symport</keyword>
<keyword evidence="4 9" id="KW-0812">Transmembrane</keyword>
<dbReference type="PATRIC" id="fig|2702.99.peg.748"/>
<dbReference type="PANTHER" id="PTHR42865">
    <property type="entry name" value="PROTON/GLUTAMATE-ASPARTATE SYMPORTER"/>
    <property type="match status" value="1"/>
</dbReference>
<dbReference type="PANTHER" id="PTHR42865:SF8">
    <property type="entry name" value="SERINE_THREONINE TRANSPORTER SSTT"/>
    <property type="match status" value="1"/>
</dbReference>
<keyword evidence="2 9" id="KW-0813">Transport</keyword>
<dbReference type="Gene3D" id="1.10.3860.10">
    <property type="entry name" value="Sodium:dicarboxylate symporter"/>
    <property type="match status" value="1"/>
</dbReference>
<comment type="caution">
    <text evidence="10">The sequence shown here is derived from an EMBL/GenBank/DDBJ whole genome shotgun (WGS) entry which is preliminary data.</text>
</comment>
<dbReference type="GO" id="GO:0032329">
    <property type="term" value="P:serine transport"/>
    <property type="evidence" value="ECO:0007669"/>
    <property type="project" value="InterPro"/>
</dbReference>
<dbReference type="EMBL" id="LRQA01000040">
    <property type="protein sequence ID" value="KXA17984.1"/>
    <property type="molecule type" value="Genomic_DNA"/>
</dbReference>
<feature type="transmembrane region" description="Helical" evidence="9">
    <location>
        <begin position="322"/>
        <end position="346"/>
    </location>
</feature>
<dbReference type="GO" id="GO:0015826">
    <property type="term" value="P:threonine transport"/>
    <property type="evidence" value="ECO:0007669"/>
    <property type="project" value="InterPro"/>
</dbReference>
<evidence type="ECO:0000256" key="4">
    <source>
        <dbReference type="ARBA" id="ARBA00022692"/>
    </source>
</evidence>
<dbReference type="GO" id="GO:0015171">
    <property type="term" value="F:amino acid transmembrane transporter activity"/>
    <property type="evidence" value="ECO:0007669"/>
    <property type="project" value="UniProtKB-UniRule"/>
</dbReference>
<dbReference type="GO" id="GO:0015293">
    <property type="term" value="F:symporter activity"/>
    <property type="evidence" value="ECO:0007669"/>
    <property type="project" value="UniProtKB-UniRule"/>
</dbReference>
<feature type="transmembrane region" description="Helical" evidence="9">
    <location>
        <begin position="181"/>
        <end position="200"/>
    </location>
</feature>
<evidence type="ECO:0000256" key="5">
    <source>
        <dbReference type="ARBA" id="ARBA00022847"/>
    </source>
</evidence>
<evidence type="ECO:0000256" key="8">
    <source>
        <dbReference type="ARBA" id="ARBA00023136"/>
    </source>
</evidence>
<reference evidence="10 11" key="1">
    <citation type="submission" date="2016-01" db="EMBL/GenBank/DDBJ databases">
        <authorList>
            <person name="Oliw E.H."/>
        </authorList>
    </citation>
    <scope>NUCLEOTIDE SEQUENCE [LARGE SCALE GENOMIC DNA]</scope>
    <source>
        <strain evidence="10 11">GED7760B</strain>
    </source>
</reference>
<comment type="catalytic activity">
    <reaction evidence="9">
        <text>L-serine(in) + Na(+)(in) = L-serine(out) + Na(+)(out)</text>
        <dbReference type="Rhea" id="RHEA:29575"/>
        <dbReference type="ChEBI" id="CHEBI:29101"/>
        <dbReference type="ChEBI" id="CHEBI:33384"/>
    </reaction>
</comment>
<comment type="similarity">
    <text evidence="9">Belongs to the dicarboxylate/amino acid:cation symporter (DAACS) (TC 2.A.23) family.</text>
</comment>
<dbReference type="OrthoDB" id="9766690at2"/>
<evidence type="ECO:0000256" key="9">
    <source>
        <dbReference type="HAMAP-Rule" id="MF_01582"/>
    </source>
</evidence>
<comment type="catalytic activity">
    <reaction evidence="9">
        <text>L-threonine(in) + Na(+)(in) = L-threonine(out) + Na(+)(out)</text>
        <dbReference type="Rhea" id="RHEA:69999"/>
        <dbReference type="ChEBI" id="CHEBI:29101"/>
        <dbReference type="ChEBI" id="CHEBI:57926"/>
    </reaction>
</comment>
<feature type="transmembrane region" description="Helical" evidence="9">
    <location>
        <begin position="212"/>
        <end position="236"/>
    </location>
</feature>
<evidence type="ECO:0000256" key="3">
    <source>
        <dbReference type="ARBA" id="ARBA00022475"/>
    </source>
</evidence>
<accession>A0A133NNX1</accession>